<name>A0ABQ7GMC3_DUNSA</name>
<organism evidence="2 3">
    <name type="scientific">Dunaliella salina</name>
    <name type="common">Green alga</name>
    <name type="synonym">Protococcus salinus</name>
    <dbReference type="NCBI Taxonomy" id="3046"/>
    <lineage>
        <taxon>Eukaryota</taxon>
        <taxon>Viridiplantae</taxon>
        <taxon>Chlorophyta</taxon>
        <taxon>core chlorophytes</taxon>
        <taxon>Chlorophyceae</taxon>
        <taxon>CS clade</taxon>
        <taxon>Chlamydomonadales</taxon>
        <taxon>Dunaliellaceae</taxon>
        <taxon>Dunaliella</taxon>
    </lineage>
</organism>
<feature type="region of interest" description="Disordered" evidence="1">
    <location>
        <begin position="47"/>
        <end position="82"/>
    </location>
</feature>
<proteinExistence type="predicted"/>
<feature type="region of interest" description="Disordered" evidence="1">
    <location>
        <begin position="222"/>
        <end position="241"/>
    </location>
</feature>
<gene>
    <name evidence="2" type="ORF">DUNSADRAFT_6961</name>
</gene>
<sequence>MQQAWHTVHTTSQNHTCCSRSPSMSSICSYARVKATLLKLEANEFPRSIAPAPPSPAPTSHPTQASSDNSSSNNSRPGLEVLPSPFCIQKGATDLKRALAEAQKGGRLLVVAWVQQQQQQQQEQQQAQPQQQQQQQQQQRQQQQLPHLGVPNPQDPLLSALTQSVAGAGACARVLLATADVAGSAANAGLAGALKVAAPFPCVHVYQGMRVVRCIKAGAAAHGTQTGSPLSATKSASRKPESERLQAVAAKLEAALKELLSTQDGGSTAAPAAATAAGQPQEQRAGAIGVPASGFCSTGAASISSGGSSSIWDPPIGKLAKPGATRSFPGKGRGVFWPRMPCLRCGCPWWQGEDWDAKCMRCGWDCESDGYDDNSNPLPKYAARYRTFVEAFREGKTPEWKGKAKR</sequence>
<dbReference type="SUPFAM" id="SSF81995">
    <property type="entry name" value="beta-sandwich domain of Sec23/24"/>
    <property type="match status" value="1"/>
</dbReference>
<keyword evidence="3" id="KW-1185">Reference proteome</keyword>
<evidence type="ECO:0000313" key="2">
    <source>
        <dbReference type="EMBL" id="KAF5835735.1"/>
    </source>
</evidence>
<feature type="compositionally biased region" description="Polar residues" evidence="1">
    <location>
        <begin position="223"/>
        <end position="235"/>
    </location>
</feature>
<reference evidence="2" key="1">
    <citation type="submission" date="2017-08" db="EMBL/GenBank/DDBJ databases">
        <authorList>
            <person name="Polle J.E."/>
            <person name="Barry K."/>
            <person name="Cushman J."/>
            <person name="Schmutz J."/>
            <person name="Tran D."/>
            <person name="Hathwaick L.T."/>
            <person name="Yim W.C."/>
            <person name="Jenkins J."/>
            <person name="Mckie-Krisberg Z.M."/>
            <person name="Prochnik S."/>
            <person name="Lindquist E."/>
            <person name="Dockter R.B."/>
            <person name="Adam C."/>
            <person name="Molina H."/>
            <person name="Bunkerborg J."/>
            <person name="Jin E."/>
            <person name="Buchheim M."/>
            <person name="Magnuson J."/>
        </authorList>
    </citation>
    <scope>NUCLEOTIDE SEQUENCE</scope>
    <source>
        <strain evidence="2">CCAP 19/18</strain>
    </source>
</reference>
<dbReference type="Proteomes" id="UP000815325">
    <property type="component" value="Unassembled WGS sequence"/>
</dbReference>
<accession>A0ABQ7GMC3</accession>
<protein>
    <submittedName>
        <fullName evidence="2">Uncharacterized protein</fullName>
    </submittedName>
</protein>
<feature type="region of interest" description="Disordered" evidence="1">
    <location>
        <begin position="131"/>
        <end position="157"/>
    </location>
</feature>
<feature type="compositionally biased region" description="Low complexity" evidence="1">
    <location>
        <begin position="131"/>
        <end position="144"/>
    </location>
</feature>
<feature type="region of interest" description="Disordered" evidence="1">
    <location>
        <begin position="1"/>
        <end position="21"/>
    </location>
</feature>
<evidence type="ECO:0000256" key="1">
    <source>
        <dbReference type="SAM" id="MobiDB-lite"/>
    </source>
</evidence>
<dbReference type="EMBL" id="MU069691">
    <property type="protein sequence ID" value="KAF5835735.1"/>
    <property type="molecule type" value="Genomic_DNA"/>
</dbReference>
<comment type="caution">
    <text evidence="2">The sequence shown here is derived from an EMBL/GenBank/DDBJ whole genome shotgun (WGS) entry which is preliminary data.</text>
</comment>
<feature type="compositionally biased region" description="Low complexity" evidence="1">
    <location>
        <begin position="60"/>
        <end position="75"/>
    </location>
</feature>
<feature type="compositionally biased region" description="Polar residues" evidence="1">
    <location>
        <begin position="1"/>
        <end position="16"/>
    </location>
</feature>
<evidence type="ECO:0000313" key="3">
    <source>
        <dbReference type="Proteomes" id="UP000815325"/>
    </source>
</evidence>